<dbReference type="EMBL" id="NKQK01000008">
    <property type="protein sequence ID" value="PSS24517.1"/>
    <property type="molecule type" value="Genomic_DNA"/>
</dbReference>
<sequence>MVKRGHPISLLGASFVSHFSPNHLQQQKHNTRGNYLRRDKRSNNKITLLHVSQVQNLKEGKPTMGQTRISLCLWRLRDRSKMCPRAGCYCRLPRMIKWLNHLRMNTSPPYAALAKFIMYVSLSRMTNQEVYLLYSLLLLNTRKMEYKQ</sequence>
<reference evidence="1 2" key="1">
    <citation type="submission" date="2017-07" db="EMBL/GenBank/DDBJ databases">
        <title>An improved, manually edited Actinidia chinensis var. chinensis (kiwifruit) genome highlights the challenges associated with draft genomes and gene prediction in plants.</title>
        <authorList>
            <person name="Pilkington S."/>
            <person name="Crowhurst R."/>
            <person name="Hilario E."/>
            <person name="Nardozza S."/>
            <person name="Fraser L."/>
            <person name="Peng Y."/>
            <person name="Gunaseelan K."/>
            <person name="Simpson R."/>
            <person name="Tahir J."/>
            <person name="Deroles S."/>
            <person name="Templeton K."/>
            <person name="Luo Z."/>
            <person name="Davy M."/>
            <person name="Cheng C."/>
            <person name="Mcneilage M."/>
            <person name="Scaglione D."/>
            <person name="Liu Y."/>
            <person name="Zhang Q."/>
            <person name="Datson P."/>
            <person name="De Silva N."/>
            <person name="Gardiner S."/>
            <person name="Bassett H."/>
            <person name="Chagne D."/>
            <person name="Mccallum J."/>
            <person name="Dzierzon H."/>
            <person name="Deng C."/>
            <person name="Wang Y.-Y."/>
            <person name="Barron N."/>
            <person name="Manako K."/>
            <person name="Bowen J."/>
            <person name="Foster T."/>
            <person name="Erridge Z."/>
            <person name="Tiffin H."/>
            <person name="Waite C."/>
            <person name="Davies K."/>
            <person name="Grierson E."/>
            <person name="Laing W."/>
            <person name="Kirk R."/>
            <person name="Chen X."/>
            <person name="Wood M."/>
            <person name="Montefiori M."/>
            <person name="Brummell D."/>
            <person name="Schwinn K."/>
            <person name="Catanach A."/>
            <person name="Fullerton C."/>
            <person name="Li D."/>
            <person name="Meiyalaghan S."/>
            <person name="Nieuwenhuizen N."/>
            <person name="Read N."/>
            <person name="Prakash R."/>
            <person name="Hunter D."/>
            <person name="Zhang H."/>
            <person name="Mckenzie M."/>
            <person name="Knabel M."/>
            <person name="Harris A."/>
            <person name="Allan A."/>
            <person name="Chen A."/>
            <person name="Janssen B."/>
            <person name="Plunkett B."/>
            <person name="Dwamena C."/>
            <person name="Voogd C."/>
            <person name="Leif D."/>
            <person name="Lafferty D."/>
            <person name="Souleyre E."/>
            <person name="Varkonyi-Gasic E."/>
            <person name="Gambi F."/>
            <person name="Hanley J."/>
            <person name="Yao J.-L."/>
            <person name="Cheung J."/>
            <person name="David K."/>
            <person name="Warren B."/>
            <person name="Marsh K."/>
            <person name="Snowden K."/>
            <person name="Lin-Wang K."/>
            <person name="Brian L."/>
            <person name="Martinez-Sanchez M."/>
            <person name="Wang M."/>
            <person name="Ileperuma N."/>
            <person name="Macnee N."/>
            <person name="Campin R."/>
            <person name="Mcatee P."/>
            <person name="Drummond R."/>
            <person name="Espley R."/>
            <person name="Ireland H."/>
            <person name="Wu R."/>
            <person name="Atkinson R."/>
            <person name="Karunairetnam S."/>
            <person name="Bulley S."/>
            <person name="Chunkath S."/>
            <person name="Hanley Z."/>
            <person name="Storey R."/>
            <person name="Thrimawithana A."/>
            <person name="Thomson S."/>
            <person name="David C."/>
            <person name="Testolin R."/>
        </authorList>
    </citation>
    <scope>NUCLEOTIDE SEQUENCE [LARGE SCALE GENOMIC DNA]</scope>
    <source>
        <strain evidence="2">cv. Red5</strain>
        <tissue evidence="1">Young leaf</tissue>
    </source>
</reference>
<proteinExistence type="predicted"/>
<organism evidence="1 2">
    <name type="scientific">Actinidia chinensis var. chinensis</name>
    <name type="common">Chinese soft-hair kiwi</name>
    <dbReference type="NCBI Taxonomy" id="1590841"/>
    <lineage>
        <taxon>Eukaryota</taxon>
        <taxon>Viridiplantae</taxon>
        <taxon>Streptophyta</taxon>
        <taxon>Embryophyta</taxon>
        <taxon>Tracheophyta</taxon>
        <taxon>Spermatophyta</taxon>
        <taxon>Magnoliopsida</taxon>
        <taxon>eudicotyledons</taxon>
        <taxon>Gunneridae</taxon>
        <taxon>Pentapetalae</taxon>
        <taxon>asterids</taxon>
        <taxon>Ericales</taxon>
        <taxon>Actinidiaceae</taxon>
        <taxon>Actinidia</taxon>
    </lineage>
</organism>
<comment type="caution">
    <text evidence="1">The sequence shown here is derived from an EMBL/GenBank/DDBJ whole genome shotgun (WGS) entry which is preliminary data.</text>
</comment>
<evidence type="ECO:0000313" key="1">
    <source>
        <dbReference type="EMBL" id="PSS24517.1"/>
    </source>
</evidence>
<name>A0A2R6RAD3_ACTCC</name>
<evidence type="ECO:0000313" key="2">
    <source>
        <dbReference type="Proteomes" id="UP000241394"/>
    </source>
</evidence>
<protein>
    <submittedName>
        <fullName evidence="1">Membrane steroid-binding protein</fullName>
    </submittedName>
</protein>
<gene>
    <name evidence="1" type="ORF">CEY00_Acc08852</name>
</gene>
<accession>A0A2R6RAD3</accession>
<dbReference type="InParanoid" id="A0A2R6RAD3"/>
<dbReference type="Gramene" id="PSS24517">
    <property type="protein sequence ID" value="PSS24517"/>
    <property type="gene ID" value="CEY00_Acc08852"/>
</dbReference>
<reference evidence="2" key="2">
    <citation type="journal article" date="2018" name="BMC Genomics">
        <title>A manually annotated Actinidia chinensis var. chinensis (kiwifruit) genome highlights the challenges associated with draft genomes and gene prediction in plants.</title>
        <authorList>
            <person name="Pilkington S.M."/>
            <person name="Crowhurst R."/>
            <person name="Hilario E."/>
            <person name="Nardozza S."/>
            <person name="Fraser L."/>
            <person name="Peng Y."/>
            <person name="Gunaseelan K."/>
            <person name="Simpson R."/>
            <person name="Tahir J."/>
            <person name="Deroles S.C."/>
            <person name="Templeton K."/>
            <person name="Luo Z."/>
            <person name="Davy M."/>
            <person name="Cheng C."/>
            <person name="McNeilage M."/>
            <person name="Scaglione D."/>
            <person name="Liu Y."/>
            <person name="Zhang Q."/>
            <person name="Datson P."/>
            <person name="De Silva N."/>
            <person name="Gardiner S.E."/>
            <person name="Bassett H."/>
            <person name="Chagne D."/>
            <person name="McCallum J."/>
            <person name="Dzierzon H."/>
            <person name="Deng C."/>
            <person name="Wang Y.Y."/>
            <person name="Barron L."/>
            <person name="Manako K."/>
            <person name="Bowen J."/>
            <person name="Foster T.M."/>
            <person name="Erridge Z.A."/>
            <person name="Tiffin H."/>
            <person name="Waite C.N."/>
            <person name="Davies K.M."/>
            <person name="Grierson E.P."/>
            <person name="Laing W.A."/>
            <person name="Kirk R."/>
            <person name="Chen X."/>
            <person name="Wood M."/>
            <person name="Montefiori M."/>
            <person name="Brummell D.A."/>
            <person name="Schwinn K.E."/>
            <person name="Catanach A."/>
            <person name="Fullerton C."/>
            <person name="Li D."/>
            <person name="Meiyalaghan S."/>
            <person name="Nieuwenhuizen N."/>
            <person name="Read N."/>
            <person name="Prakash R."/>
            <person name="Hunter D."/>
            <person name="Zhang H."/>
            <person name="McKenzie M."/>
            <person name="Knabel M."/>
            <person name="Harris A."/>
            <person name="Allan A.C."/>
            <person name="Gleave A."/>
            <person name="Chen A."/>
            <person name="Janssen B.J."/>
            <person name="Plunkett B."/>
            <person name="Ampomah-Dwamena C."/>
            <person name="Voogd C."/>
            <person name="Leif D."/>
            <person name="Lafferty D."/>
            <person name="Souleyre E.J.F."/>
            <person name="Varkonyi-Gasic E."/>
            <person name="Gambi F."/>
            <person name="Hanley J."/>
            <person name="Yao J.L."/>
            <person name="Cheung J."/>
            <person name="David K.M."/>
            <person name="Warren B."/>
            <person name="Marsh K."/>
            <person name="Snowden K.C."/>
            <person name="Lin-Wang K."/>
            <person name="Brian L."/>
            <person name="Martinez-Sanchez M."/>
            <person name="Wang M."/>
            <person name="Ileperuma N."/>
            <person name="Macnee N."/>
            <person name="Campin R."/>
            <person name="McAtee P."/>
            <person name="Drummond R.S.M."/>
            <person name="Espley R.V."/>
            <person name="Ireland H.S."/>
            <person name="Wu R."/>
            <person name="Atkinson R.G."/>
            <person name="Karunairetnam S."/>
            <person name="Bulley S."/>
            <person name="Chunkath S."/>
            <person name="Hanley Z."/>
            <person name="Storey R."/>
            <person name="Thrimawithana A.H."/>
            <person name="Thomson S."/>
            <person name="David C."/>
            <person name="Testolin R."/>
            <person name="Huang H."/>
            <person name="Hellens R.P."/>
            <person name="Schaffer R.J."/>
        </authorList>
    </citation>
    <scope>NUCLEOTIDE SEQUENCE [LARGE SCALE GENOMIC DNA]</scope>
    <source>
        <strain evidence="2">cv. Red5</strain>
    </source>
</reference>
<keyword evidence="2" id="KW-1185">Reference proteome</keyword>
<dbReference type="AlphaFoldDB" id="A0A2R6RAD3"/>
<dbReference type="Proteomes" id="UP000241394">
    <property type="component" value="Chromosome LG8"/>
</dbReference>